<organism evidence="2">
    <name type="scientific">Arundo donax</name>
    <name type="common">Giant reed</name>
    <name type="synonym">Donax arundinaceus</name>
    <dbReference type="NCBI Taxonomy" id="35708"/>
    <lineage>
        <taxon>Eukaryota</taxon>
        <taxon>Viridiplantae</taxon>
        <taxon>Streptophyta</taxon>
        <taxon>Embryophyta</taxon>
        <taxon>Tracheophyta</taxon>
        <taxon>Spermatophyta</taxon>
        <taxon>Magnoliopsida</taxon>
        <taxon>Liliopsida</taxon>
        <taxon>Poales</taxon>
        <taxon>Poaceae</taxon>
        <taxon>PACMAD clade</taxon>
        <taxon>Arundinoideae</taxon>
        <taxon>Arundineae</taxon>
        <taxon>Arundo</taxon>
    </lineage>
</organism>
<dbReference type="EMBL" id="GBRH01204232">
    <property type="protein sequence ID" value="JAD93663.1"/>
    <property type="molecule type" value="Transcribed_RNA"/>
</dbReference>
<sequence length="21" mass="2153">MPSAPGDTTILDVTMVFSSPS</sequence>
<protein>
    <submittedName>
        <fullName evidence="2">Uncharacterized protein</fullName>
    </submittedName>
</protein>
<evidence type="ECO:0000256" key="1">
    <source>
        <dbReference type="SAM" id="MobiDB-lite"/>
    </source>
</evidence>
<name>A0A0A9CQA8_ARUDO</name>
<dbReference type="AlphaFoldDB" id="A0A0A9CQA8"/>
<reference evidence="2" key="2">
    <citation type="journal article" date="2015" name="Data Brief">
        <title>Shoot transcriptome of the giant reed, Arundo donax.</title>
        <authorList>
            <person name="Barrero R.A."/>
            <person name="Guerrero F.D."/>
            <person name="Moolhuijzen P."/>
            <person name="Goolsby J.A."/>
            <person name="Tidwell J."/>
            <person name="Bellgard S.E."/>
            <person name="Bellgard M.I."/>
        </authorList>
    </citation>
    <scope>NUCLEOTIDE SEQUENCE</scope>
    <source>
        <tissue evidence="2">Shoot tissue taken approximately 20 cm above the soil surface</tissue>
    </source>
</reference>
<dbReference type="EMBL" id="GBRH01220109">
    <property type="protein sequence ID" value="JAD77786.1"/>
    <property type="molecule type" value="Transcribed_RNA"/>
</dbReference>
<reference evidence="2" key="1">
    <citation type="submission" date="2014-09" db="EMBL/GenBank/DDBJ databases">
        <authorList>
            <person name="Magalhaes I.L.F."/>
            <person name="Oliveira U."/>
            <person name="Santos F.R."/>
            <person name="Vidigal T.H.D.A."/>
            <person name="Brescovit A.D."/>
            <person name="Santos A.J."/>
        </authorList>
    </citation>
    <scope>NUCLEOTIDE SEQUENCE</scope>
    <source>
        <tissue evidence="2">Shoot tissue taken approximately 20 cm above the soil surface</tissue>
    </source>
</reference>
<accession>A0A0A9CQA8</accession>
<proteinExistence type="predicted"/>
<feature type="region of interest" description="Disordered" evidence="1">
    <location>
        <begin position="1"/>
        <end position="21"/>
    </location>
</feature>
<evidence type="ECO:0000313" key="2">
    <source>
        <dbReference type="EMBL" id="JAD77786.1"/>
    </source>
</evidence>